<dbReference type="FunFam" id="1.20.120.310:FF:000002">
    <property type="entry name" value="Sulfhydryl oxidase"/>
    <property type="match status" value="1"/>
</dbReference>
<gene>
    <name evidence="10" type="ORF">GOP47_0017459</name>
</gene>
<protein>
    <recommendedName>
        <fullName evidence="8">Sulfhydryl oxidase</fullName>
        <ecNumber evidence="8">1.8.3.2</ecNumber>
    </recommendedName>
</protein>
<evidence type="ECO:0000256" key="2">
    <source>
        <dbReference type="ARBA" id="ARBA00022630"/>
    </source>
</evidence>
<dbReference type="EMBL" id="JABFUD020000017">
    <property type="protein sequence ID" value="KAI5066931.1"/>
    <property type="molecule type" value="Genomic_DNA"/>
</dbReference>
<dbReference type="PANTHER" id="PTHR12645">
    <property type="entry name" value="ALR/ERV"/>
    <property type="match status" value="1"/>
</dbReference>
<comment type="cofactor">
    <cofactor evidence="1 8">
        <name>FAD</name>
        <dbReference type="ChEBI" id="CHEBI:57692"/>
    </cofactor>
</comment>
<accession>A0A9D4UGL6</accession>
<keyword evidence="5" id="KW-1015">Disulfide bond</keyword>
<dbReference type="Gene3D" id="1.20.120.310">
    <property type="entry name" value="ERV/ALR sulfhydryl oxidase domain"/>
    <property type="match status" value="1"/>
</dbReference>
<dbReference type="EC" id="1.8.3.2" evidence="8"/>
<keyword evidence="3 8" id="KW-0274">FAD</keyword>
<sequence>MAPPNIQQLLQGGLQQVKGHIGNPGGPFDTYFDISNFLRHLEHKQSPAYGKQQGFRLHFPFPFSALSFIRKRGKNTQVLDSSTIAHSLVVSSTVDLEIRNELNKQVHSLKDEEDSEDTTVMDGHHTCDHSNKKYFSTSMELQNLQRQLEIMDLASAPASKESLGHATWTFLHTLAAQFPEKPTRQQQRDAKELMAILSRLYPCKECADHFKEVLKANPVQAGSGVQLAQWMCRVHNVVNRSLGKSIFPCQRVDARWGALDCEEGACDLQGRMH</sequence>
<dbReference type="InterPro" id="IPR036774">
    <property type="entry name" value="ERV/ALR_sulphydryl_oxid_sf"/>
</dbReference>
<keyword evidence="11" id="KW-1185">Reference proteome</keyword>
<evidence type="ECO:0000256" key="5">
    <source>
        <dbReference type="ARBA" id="ARBA00023157"/>
    </source>
</evidence>
<reference evidence="10" key="1">
    <citation type="submission" date="2021-01" db="EMBL/GenBank/DDBJ databases">
        <title>Adiantum capillus-veneris genome.</title>
        <authorList>
            <person name="Fang Y."/>
            <person name="Liao Q."/>
        </authorList>
    </citation>
    <scope>NUCLEOTIDE SEQUENCE</scope>
    <source>
        <strain evidence="10">H3</strain>
        <tissue evidence="10">Leaf</tissue>
    </source>
</reference>
<dbReference type="GO" id="GO:0005739">
    <property type="term" value="C:mitochondrion"/>
    <property type="evidence" value="ECO:0007669"/>
    <property type="project" value="TreeGrafter"/>
</dbReference>
<dbReference type="InterPro" id="IPR017905">
    <property type="entry name" value="ERV/ALR_sulphydryl_oxidase"/>
</dbReference>
<evidence type="ECO:0000256" key="7">
    <source>
        <dbReference type="ARBA" id="ARBA00054445"/>
    </source>
</evidence>
<evidence type="ECO:0000313" key="10">
    <source>
        <dbReference type="EMBL" id="KAI5066931.1"/>
    </source>
</evidence>
<evidence type="ECO:0000256" key="3">
    <source>
        <dbReference type="ARBA" id="ARBA00022827"/>
    </source>
</evidence>
<keyword evidence="4 8" id="KW-0560">Oxidoreductase</keyword>
<evidence type="ECO:0000256" key="4">
    <source>
        <dbReference type="ARBA" id="ARBA00023002"/>
    </source>
</evidence>
<proteinExistence type="predicted"/>
<keyword evidence="2 8" id="KW-0285">Flavoprotein</keyword>
<feature type="domain" description="ERV/ALR sulfhydryl oxidase" evidence="9">
    <location>
        <begin position="156"/>
        <end position="256"/>
    </location>
</feature>
<evidence type="ECO:0000256" key="1">
    <source>
        <dbReference type="ARBA" id="ARBA00001974"/>
    </source>
</evidence>
<dbReference type="GO" id="GO:0016971">
    <property type="term" value="F:flavin-dependent sulfhydryl oxidase activity"/>
    <property type="evidence" value="ECO:0007669"/>
    <property type="project" value="InterPro"/>
</dbReference>
<dbReference type="InterPro" id="IPR039799">
    <property type="entry name" value="ALR/ERV"/>
</dbReference>
<comment type="caution">
    <text evidence="10">The sequence shown here is derived from an EMBL/GenBank/DDBJ whole genome shotgun (WGS) entry which is preliminary data.</text>
</comment>
<dbReference type="Proteomes" id="UP000886520">
    <property type="component" value="Chromosome 17"/>
</dbReference>
<evidence type="ECO:0000256" key="6">
    <source>
        <dbReference type="ARBA" id="ARBA00052964"/>
    </source>
</evidence>
<evidence type="ECO:0000313" key="11">
    <source>
        <dbReference type="Proteomes" id="UP000886520"/>
    </source>
</evidence>
<dbReference type="Pfam" id="PF04777">
    <property type="entry name" value="Evr1_Alr"/>
    <property type="match status" value="1"/>
</dbReference>
<dbReference type="AlphaFoldDB" id="A0A9D4UGL6"/>
<dbReference type="GO" id="GO:0050660">
    <property type="term" value="F:flavin adenine dinucleotide binding"/>
    <property type="evidence" value="ECO:0007669"/>
    <property type="project" value="TreeGrafter"/>
</dbReference>
<evidence type="ECO:0000256" key="8">
    <source>
        <dbReference type="RuleBase" id="RU371123"/>
    </source>
</evidence>
<dbReference type="OrthoDB" id="17199at2759"/>
<name>A0A9D4UGL6_ADICA</name>
<dbReference type="PANTHER" id="PTHR12645:SF0">
    <property type="entry name" value="FAD-LINKED SULFHYDRYL OXIDASE ALR"/>
    <property type="match status" value="1"/>
</dbReference>
<comment type="function">
    <text evidence="7">FAD-dependent sulfhydryl oxidase that catalyzes disulfide bond formation. Oxidizes thioredoxin in vitro. Required for the import and folding of small cysteine-containing proteins in the mitochondrial intermembrane space, and can act independently of the oxidoreductase MIA40. Can oxidize the cytochrome c oxidase assembly protein COX19, a typical substrate of MIA40.</text>
</comment>
<evidence type="ECO:0000259" key="9">
    <source>
        <dbReference type="PROSITE" id="PS51324"/>
    </source>
</evidence>
<dbReference type="SUPFAM" id="SSF69000">
    <property type="entry name" value="FAD-dependent thiol oxidase"/>
    <property type="match status" value="1"/>
</dbReference>
<organism evidence="10 11">
    <name type="scientific">Adiantum capillus-veneris</name>
    <name type="common">Maidenhair fern</name>
    <dbReference type="NCBI Taxonomy" id="13818"/>
    <lineage>
        <taxon>Eukaryota</taxon>
        <taxon>Viridiplantae</taxon>
        <taxon>Streptophyta</taxon>
        <taxon>Embryophyta</taxon>
        <taxon>Tracheophyta</taxon>
        <taxon>Polypodiopsida</taxon>
        <taxon>Polypodiidae</taxon>
        <taxon>Polypodiales</taxon>
        <taxon>Pteridineae</taxon>
        <taxon>Pteridaceae</taxon>
        <taxon>Vittarioideae</taxon>
        <taxon>Adiantum</taxon>
    </lineage>
</organism>
<dbReference type="PROSITE" id="PS51324">
    <property type="entry name" value="ERV_ALR"/>
    <property type="match status" value="1"/>
</dbReference>
<comment type="catalytic activity">
    <reaction evidence="6">
        <text>2 R'C(R)SH + O2 = R'C(R)S-S(R)CR' + H2O2</text>
        <dbReference type="Rhea" id="RHEA:17357"/>
        <dbReference type="ChEBI" id="CHEBI:15379"/>
        <dbReference type="ChEBI" id="CHEBI:16240"/>
        <dbReference type="ChEBI" id="CHEBI:16520"/>
        <dbReference type="ChEBI" id="CHEBI:17412"/>
        <dbReference type="EC" id="1.8.3.2"/>
    </reaction>
    <physiologicalReaction direction="left-to-right" evidence="6">
        <dbReference type="Rhea" id="RHEA:17358"/>
    </physiologicalReaction>
</comment>